<dbReference type="PANTHER" id="PTHR23305">
    <property type="entry name" value="OBG GTPASE FAMILY"/>
    <property type="match status" value="1"/>
</dbReference>
<evidence type="ECO:0000256" key="3">
    <source>
        <dbReference type="ARBA" id="ARBA00068719"/>
    </source>
</evidence>
<feature type="domain" description="OBG-type G" evidence="4">
    <location>
        <begin position="11"/>
        <end position="281"/>
    </location>
</feature>
<evidence type="ECO:0000259" key="4">
    <source>
        <dbReference type="PROSITE" id="PS51710"/>
    </source>
</evidence>
<proteinExistence type="predicted"/>
<dbReference type="Pfam" id="PF01926">
    <property type="entry name" value="MMR_HSR1"/>
    <property type="match status" value="1"/>
</dbReference>
<sequence>MAQLTRISSSLKMGIVGMANVGKSSTFNMLSKQSVPAENFPFCTIDPNQAVVKVPDPRFDYLCQIFKPKSSIFSTLSIIDIAGLVKGASEGYGLGNEFLAHIQAVDGLYQVVRAFEKEKIVHTEGTMDPIRDLQIISEELMAKDYQFVSKRVDEFGKKIKKYEANKNVSVEAREMVEQYKVLQKCDELLKKKQWVRYQKWTDQEQIQLRKIQLLTAKPSIYLINLSKEDHDAYVAKKQNKYAKPIEQWVSKNSPDSKIVYYSVENQDQQQLLDQIIIAGYDLLGLIRFFTVGSDEVRSWTVKKNIKAPQAASVIHSDFEKGFVNAEVMSFEKFKKLGDNALDVYEKKFSKEGKDYIVKDGDIMHFKTKSFK</sequence>
<evidence type="ECO:0000313" key="7">
    <source>
        <dbReference type="Proteomes" id="UP000688137"/>
    </source>
</evidence>
<comment type="caution">
    <text evidence="6">The sequence shown here is derived from an EMBL/GenBank/DDBJ whole genome shotgun (WGS) entry which is preliminary data.</text>
</comment>
<dbReference type="GO" id="GO:0016887">
    <property type="term" value="F:ATP hydrolysis activity"/>
    <property type="evidence" value="ECO:0007669"/>
    <property type="project" value="InterPro"/>
</dbReference>
<dbReference type="PIRSF" id="PIRSF006641">
    <property type="entry name" value="CHP00092"/>
    <property type="match status" value="1"/>
</dbReference>
<dbReference type="EMBL" id="CAJJDM010000081">
    <property type="protein sequence ID" value="CAD8087087.1"/>
    <property type="molecule type" value="Genomic_DNA"/>
</dbReference>
<protein>
    <recommendedName>
        <fullName evidence="3">Obg-like ATPase homolog</fullName>
    </recommendedName>
</protein>
<name>A0A8S1N1F8_PARPR</name>
<accession>A0A8S1N1F8</accession>
<dbReference type="Pfam" id="PF06071">
    <property type="entry name" value="YchF-GTPase_C"/>
    <property type="match status" value="1"/>
</dbReference>
<evidence type="ECO:0000313" key="6">
    <source>
        <dbReference type="EMBL" id="CAD8087087.1"/>
    </source>
</evidence>
<dbReference type="PROSITE" id="PS51710">
    <property type="entry name" value="G_OBG"/>
    <property type="match status" value="1"/>
</dbReference>
<dbReference type="InterPro" id="IPR006073">
    <property type="entry name" value="GTP-bd"/>
</dbReference>
<dbReference type="CDD" id="cd01900">
    <property type="entry name" value="YchF"/>
    <property type="match status" value="1"/>
</dbReference>
<dbReference type="InterPro" id="IPR041706">
    <property type="entry name" value="YchF_N"/>
</dbReference>
<dbReference type="InterPro" id="IPR031167">
    <property type="entry name" value="G_OBG"/>
</dbReference>
<dbReference type="InterPro" id="IPR013029">
    <property type="entry name" value="YchF_C"/>
</dbReference>
<feature type="domain" description="TGS" evidence="5">
    <location>
        <begin position="284"/>
        <end position="367"/>
    </location>
</feature>
<dbReference type="GO" id="GO:0005525">
    <property type="term" value="F:GTP binding"/>
    <property type="evidence" value="ECO:0007669"/>
    <property type="project" value="InterPro"/>
</dbReference>
<dbReference type="InterPro" id="IPR004095">
    <property type="entry name" value="TGS"/>
</dbReference>
<dbReference type="FunFam" id="3.10.20.30:FF:000001">
    <property type="entry name" value="Ribosome-binding ATPase YchF"/>
    <property type="match status" value="1"/>
</dbReference>
<dbReference type="AlphaFoldDB" id="A0A8S1N1F8"/>
<keyword evidence="2" id="KW-0067">ATP-binding</keyword>
<evidence type="ECO:0000256" key="2">
    <source>
        <dbReference type="ARBA" id="ARBA00022840"/>
    </source>
</evidence>
<evidence type="ECO:0000259" key="5">
    <source>
        <dbReference type="PROSITE" id="PS51880"/>
    </source>
</evidence>
<evidence type="ECO:0000256" key="1">
    <source>
        <dbReference type="ARBA" id="ARBA00022741"/>
    </source>
</evidence>
<gene>
    <name evidence="6" type="ORF">PPRIM_AZ9-3.1.T0780023</name>
</gene>
<dbReference type="GO" id="GO:0005524">
    <property type="term" value="F:ATP binding"/>
    <property type="evidence" value="ECO:0007669"/>
    <property type="project" value="UniProtKB-KW"/>
</dbReference>
<organism evidence="6 7">
    <name type="scientific">Paramecium primaurelia</name>
    <dbReference type="NCBI Taxonomy" id="5886"/>
    <lineage>
        <taxon>Eukaryota</taxon>
        <taxon>Sar</taxon>
        <taxon>Alveolata</taxon>
        <taxon>Ciliophora</taxon>
        <taxon>Intramacronucleata</taxon>
        <taxon>Oligohymenophorea</taxon>
        <taxon>Peniculida</taxon>
        <taxon>Parameciidae</taxon>
        <taxon>Paramecium</taxon>
    </lineage>
</organism>
<dbReference type="OMA" id="VYLVNMD"/>
<keyword evidence="1" id="KW-0547">Nucleotide-binding</keyword>
<dbReference type="InterPro" id="IPR004396">
    <property type="entry name" value="ATPase_YchF/OLA1"/>
</dbReference>
<dbReference type="NCBIfam" id="TIGR00092">
    <property type="entry name" value="redox-regulated ATPase YchF"/>
    <property type="match status" value="1"/>
</dbReference>
<dbReference type="PANTHER" id="PTHR23305:SF11">
    <property type="entry name" value="OBG-LIKE ATPASE 1"/>
    <property type="match status" value="1"/>
</dbReference>
<reference evidence="6" key="1">
    <citation type="submission" date="2021-01" db="EMBL/GenBank/DDBJ databases">
        <authorList>
            <consortium name="Genoscope - CEA"/>
            <person name="William W."/>
        </authorList>
    </citation>
    <scope>NUCLEOTIDE SEQUENCE</scope>
</reference>
<dbReference type="FunFam" id="1.10.150.300:FF:000001">
    <property type="entry name" value="Ribosome-binding ATPase YchF"/>
    <property type="match status" value="1"/>
</dbReference>
<dbReference type="PROSITE" id="PS51880">
    <property type="entry name" value="TGS"/>
    <property type="match status" value="1"/>
</dbReference>
<keyword evidence="7" id="KW-1185">Reference proteome</keyword>
<dbReference type="GO" id="GO:0005737">
    <property type="term" value="C:cytoplasm"/>
    <property type="evidence" value="ECO:0007669"/>
    <property type="project" value="TreeGrafter"/>
</dbReference>
<dbReference type="Proteomes" id="UP000688137">
    <property type="component" value="Unassembled WGS sequence"/>
</dbReference>